<dbReference type="SUPFAM" id="SSF48452">
    <property type="entry name" value="TPR-like"/>
    <property type="match status" value="1"/>
</dbReference>
<evidence type="ECO:0008006" key="4">
    <source>
        <dbReference type="Google" id="ProtNLM"/>
    </source>
</evidence>
<reference evidence="2" key="2">
    <citation type="submission" date="2020-09" db="EMBL/GenBank/DDBJ databases">
        <authorList>
            <person name="Sun Q."/>
            <person name="Zhou Y."/>
        </authorList>
    </citation>
    <scope>NUCLEOTIDE SEQUENCE</scope>
    <source>
        <strain evidence="2">CGMCC 1.15095</strain>
    </source>
</reference>
<sequence length="184" mass="19171">MVVMMRTKPSAKDMLMRYTPAAIALSLLVAVSSSAILSAPTESLDPRAERLLGEGRAAVSAGNLQGAIDAYEAALVVEPGSVPVLLALADATRRTGMQGKALHYYRTALTTDPRNLDAIAGEGVALAEKGATEKANRILARLQSLCGKECSEAQKVASAIAKGPAQQRVVTAEAVTPKPMVSEN</sequence>
<evidence type="ECO:0000313" key="3">
    <source>
        <dbReference type="Proteomes" id="UP000608154"/>
    </source>
</evidence>
<comment type="caution">
    <text evidence="2">The sequence shown here is derived from an EMBL/GenBank/DDBJ whole genome shotgun (WGS) entry which is preliminary data.</text>
</comment>
<gene>
    <name evidence="2" type="ORF">GCM10011494_07570</name>
</gene>
<name>A0A916TPX8_9SPHN</name>
<evidence type="ECO:0000313" key="2">
    <source>
        <dbReference type="EMBL" id="GGB91665.1"/>
    </source>
</evidence>
<reference evidence="2" key="1">
    <citation type="journal article" date="2014" name="Int. J. Syst. Evol. Microbiol.">
        <title>Complete genome sequence of Corynebacterium casei LMG S-19264T (=DSM 44701T), isolated from a smear-ripened cheese.</title>
        <authorList>
            <consortium name="US DOE Joint Genome Institute (JGI-PGF)"/>
            <person name="Walter F."/>
            <person name="Albersmeier A."/>
            <person name="Kalinowski J."/>
            <person name="Ruckert C."/>
        </authorList>
    </citation>
    <scope>NUCLEOTIDE SEQUENCE</scope>
    <source>
        <strain evidence="2">CGMCC 1.15095</strain>
    </source>
</reference>
<evidence type="ECO:0000256" key="1">
    <source>
        <dbReference type="PROSITE-ProRule" id="PRU00339"/>
    </source>
</evidence>
<dbReference type="AlphaFoldDB" id="A0A916TPX8"/>
<organism evidence="2 3">
    <name type="scientific">Novosphingobium endophyticum</name>
    <dbReference type="NCBI Taxonomy" id="1955250"/>
    <lineage>
        <taxon>Bacteria</taxon>
        <taxon>Pseudomonadati</taxon>
        <taxon>Pseudomonadota</taxon>
        <taxon>Alphaproteobacteria</taxon>
        <taxon>Sphingomonadales</taxon>
        <taxon>Sphingomonadaceae</taxon>
        <taxon>Novosphingobium</taxon>
    </lineage>
</organism>
<dbReference type="PROSITE" id="PS50005">
    <property type="entry name" value="TPR"/>
    <property type="match status" value="1"/>
</dbReference>
<keyword evidence="3" id="KW-1185">Reference proteome</keyword>
<keyword evidence="1" id="KW-0802">TPR repeat</keyword>
<dbReference type="Proteomes" id="UP000608154">
    <property type="component" value="Unassembled WGS sequence"/>
</dbReference>
<dbReference type="Gene3D" id="1.25.40.10">
    <property type="entry name" value="Tetratricopeptide repeat domain"/>
    <property type="match status" value="1"/>
</dbReference>
<feature type="repeat" description="TPR" evidence="1">
    <location>
        <begin position="48"/>
        <end position="81"/>
    </location>
</feature>
<dbReference type="InterPro" id="IPR011990">
    <property type="entry name" value="TPR-like_helical_dom_sf"/>
</dbReference>
<accession>A0A916TPX8</accession>
<proteinExistence type="predicted"/>
<dbReference type="SMART" id="SM00028">
    <property type="entry name" value="TPR"/>
    <property type="match status" value="2"/>
</dbReference>
<protein>
    <recommendedName>
        <fullName evidence="4">Tetratricopeptide repeat protein</fullName>
    </recommendedName>
</protein>
<dbReference type="EMBL" id="BMHK01000003">
    <property type="protein sequence ID" value="GGB91665.1"/>
    <property type="molecule type" value="Genomic_DNA"/>
</dbReference>
<dbReference type="InterPro" id="IPR019734">
    <property type="entry name" value="TPR_rpt"/>
</dbReference>